<name>A0ABR3XY35_9EURO</name>
<evidence type="ECO:0000259" key="3">
    <source>
        <dbReference type="Pfam" id="PF01370"/>
    </source>
</evidence>
<accession>A0ABR3XY35</accession>
<protein>
    <recommendedName>
        <fullName evidence="3">NAD-dependent epimerase/dehydratase domain-containing protein</fullName>
    </recommendedName>
</protein>
<comment type="similarity">
    <text evidence="2">Belongs to the NAD(P)-dependent epimerase/dehydratase family. Dihydroflavonol-4-reductase subfamily.</text>
</comment>
<reference evidence="4 5" key="1">
    <citation type="journal article" date="2024" name="IMA Fungus">
        <title>IMA Genome - F19 : A genome assembly and annotation guide to empower mycologists, including annotated draft genome sequences of Ceratocystis pirilliformis, Diaporthe australafricana, Fusarium ophioides, Paecilomyces lecythidis, and Sporothrix stenoceras.</title>
        <authorList>
            <person name="Aylward J."/>
            <person name="Wilson A.M."/>
            <person name="Visagie C.M."/>
            <person name="Spraker J."/>
            <person name="Barnes I."/>
            <person name="Buitendag C."/>
            <person name="Ceriani C."/>
            <person name="Del Mar Angel L."/>
            <person name="du Plessis D."/>
            <person name="Fuchs T."/>
            <person name="Gasser K."/>
            <person name="Kramer D."/>
            <person name="Li W."/>
            <person name="Munsamy K."/>
            <person name="Piso A."/>
            <person name="Price J.L."/>
            <person name="Sonnekus B."/>
            <person name="Thomas C."/>
            <person name="van der Nest A."/>
            <person name="van Dijk A."/>
            <person name="van Heerden A."/>
            <person name="van Vuuren N."/>
            <person name="Yilmaz N."/>
            <person name="Duong T.A."/>
            <person name="van der Merwe N.A."/>
            <person name="Wingfield M.J."/>
            <person name="Wingfield B.D."/>
        </authorList>
    </citation>
    <scope>NUCLEOTIDE SEQUENCE [LARGE SCALE GENOMIC DNA]</scope>
    <source>
        <strain evidence="4 5">CMW 18167</strain>
    </source>
</reference>
<evidence type="ECO:0000313" key="5">
    <source>
        <dbReference type="Proteomes" id="UP001583193"/>
    </source>
</evidence>
<dbReference type="InterPro" id="IPR050425">
    <property type="entry name" value="NAD(P)_dehydrat-like"/>
</dbReference>
<evidence type="ECO:0000256" key="1">
    <source>
        <dbReference type="ARBA" id="ARBA00023002"/>
    </source>
</evidence>
<dbReference type="Gene3D" id="3.40.50.720">
    <property type="entry name" value="NAD(P)-binding Rossmann-like Domain"/>
    <property type="match status" value="1"/>
</dbReference>
<dbReference type="PANTHER" id="PTHR10366:SF562">
    <property type="entry name" value="ALDEHYDE REDUCTASE II (AFU_ORTHOLOGUE AFUA_1G11360)"/>
    <property type="match status" value="1"/>
</dbReference>
<evidence type="ECO:0000313" key="4">
    <source>
        <dbReference type="EMBL" id="KAL1880928.1"/>
    </source>
</evidence>
<dbReference type="SUPFAM" id="SSF51735">
    <property type="entry name" value="NAD(P)-binding Rossmann-fold domains"/>
    <property type="match status" value="1"/>
</dbReference>
<gene>
    <name evidence="4" type="ORF">Plec18167_003463</name>
</gene>
<feature type="domain" description="NAD-dependent epimerase/dehydratase" evidence="3">
    <location>
        <begin position="15"/>
        <end position="259"/>
    </location>
</feature>
<dbReference type="InterPro" id="IPR001509">
    <property type="entry name" value="Epimerase_deHydtase"/>
</dbReference>
<evidence type="ECO:0000256" key="2">
    <source>
        <dbReference type="ARBA" id="ARBA00023445"/>
    </source>
</evidence>
<organism evidence="4 5">
    <name type="scientific">Paecilomyces lecythidis</name>
    <dbReference type="NCBI Taxonomy" id="3004212"/>
    <lineage>
        <taxon>Eukaryota</taxon>
        <taxon>Fungi</taxon>
        <taxon>Dikarya</taxon>
        <taxon>Ascomycota</taxon>
        <taxon>Pezizomycotina</taxon>
        <taxon>Eurotiomycetes</taxon>
        <taxon>Eurotiomycetidae</taxon>
        <taxon>Eurotiales</taxon>
        <taxon>Thermoascaceae</taxon>
        <taxon>Paecilomyces</taxon>
    </lineage>
</organism>
<dbReference type="InterPro" id="IPR036291">
    <property type="entry name" value="NAD(P)-bd_dom_sf"/>
</dbReference>
<dbReference type="EMBL" id="JAVDPF010000008">
    <property type="protein sequence ID" value="KAL1880928.1"/>
    <property type="molecule type" value="Genomic_DNA"/>
</dbReference>
<keyword evidence="1" id="KW-0560">Oxidoreductase</keyword>
<proteinExistence type="inferred from homology"/>
<dbReference type="PANTHER" id="PTHR10366">
    <property type="entry name" value="NAD DEPENDENT EPIMERASE/DEHYDRATASE"/>
    <property type="match status" value="1"/>
</dbReference>
<sequence>MSTKGPSAIEPGKRILVTGANGYIGSHVVDLLLSLNYLVRGTIRTDRPWLNQFFESKYGPGRFETVTIPKLDDQEALLEALRDVSGIIHVASDVSMAPNASEIIPYAVSLTETILTVAAKASVSRVVFTSSSAAAYMTQPGVEGIVVTKDTWNDAAVKAAWDRNTPAEFQGFMAYMASKTESERAAWRWIERNKPKFAFNTVLPNFTLGRILHPHIAGSTMKWTSELLEGNDSIMKLVPPQHYVDVGDVARIHVIALLESTVQSERLFAMAYPFTWNAVVNILRELRPFSKGLVPPPTNELEDLSNVLPLKRAKALLKSFFGQSDWTGLSDSLEAGITSLGL</sequence>
<dbReference type="Proteomes" id="UP001583193">
    <property type="component" value="Unassembled WGS sequence"/>
</dbReference>
<dbReference type="Pfam" id="PF01370">
    <property type="entry name" value="Epimerase"/>
    <property type="match status" value="1"/>
</dbReference>
<comment type="caution">
    <text evidence="4">The sequence shown here is derived from an EMBL/GenBank/DDBJ whole genome shotgun (WGS) entry which is preliminary data.</text>
</comment>
<keyword evidence="5" id="KW-1185">Reference proteome</keyword>